<accession>W2C6J2</accession>
<dbReference type="InterPro" id="IPR046228">
    <property type="entry name" value="DUF6261"/>
</dbReference>
<reference evidence="3 4" key="1">
    <citation type="submission" date="2013-11" db="EMBL/GenBank/DDBJ databases">
        <title>Single cell genomics of uncultured Tannerella BU063 (oral taxon 286).</title>
        <authorList>
            <person name="Beall C.J."/>
            <person name="Campbell A.G."/>
            <person name="Griffen A.L."/>
            <person name="Podar M."/>
            <person name="Leys E.J."/>
        </authorList>
    </citation>
    <scope>NUCLEOTIDE SEQUENCE [LARGE SCALE GENOMIC DNA]</scope>
    <source>
        <strain evidence="3">Cell 2</strain>
    </source>
</reference>
<comment type="caution">
    <text evidence="3">The sequence shown here is derived from an EMBL/GenBank/DDBJ whole genome shotgun (WGS) entry which is preliminary data.</text>
</comment>
<dbReference type="PATRIC" id="fig|1411148.3.peg.984"/>
<evidence type="ECO:0000313" key="3">
    <source>
        <dbReference type="EMBL" id="ETK02066.1"/>
    </source>
</evidence>
<organism evidence="3 4">
    <name type="scientific">Tannerella sp. oral taxon BU063 isolate Cell 2</name>
    <dbReference type="NCBI Taxonomy" id="1411148"/>
    <lineage>
        <taxon>Bacteria</taxon>
        <taxon>Pseudomonadati</taxon>
        <taxon>Bacteroidota</taxon>
        <taxon>Bacteroidia</taxon>
        <taxon>Bacteroidales</taxon>
        <taxon>Tannerellaceae</taxon>
        <taxon>Tannerella</taxon>
    </lineage>
</organism>
<dbReference type="Proteomes" id="UP000018837">
    <property type="component" value="Unassembled WGS sequence"/>
</dbReference>
<evidence type="ECO:0000256" key="1">
    <source>
        <dbReference type="SAM" id="Coils"/>
    </source>
</evidence>
<proteinExistence type="predicted"/>
<dbReference type="AlphaFoldDB" id="W2C6J2"/>
<gene>
    <name evidence="3" type="ORF">N425_06535</name>
</gene>
<feature type="coiled-coil region" evidence="1">
    <location>
        <begin position="138"/>
        <end position="184"/>
    </location>
</feature>
<dbReference type="Pfam" id="PF19775">
    <property type="entry name" value="DUF6261"/>
    <property type="match status" value="1"/>
</dbReference>
<keyword evidence="1" id="KW-0175">Coiled coil</keyword>
<feature type="region of interest" description="Disordered" evidence="2">
    <location>
        <begin position="238"/>
        <end position="262"/>
    </location>
</feature>
<sequence>MKEKIEELPWRSVKIEPGTQKTFDAASHAVFINSQYTLLKEFGEERLHFPEGLMKAMGEMADLETSALVERKKSTLTEQLKAKDAERDKALRYIFGMIRTQLHSPHTAEREAAEELDIKLRNFRYIRHQGYDVESGNIDSMLMDAERLKKEINTLHLEESFDCLREANKAYERLVKERDAERLANNRPSMRNLRPRADKLYELACQYVQASYLFAQTAEERNKIEELVARLNQRVRNIKTSHRKSASQRRRRGKEDEAAEGA</sequence>
<dbReference type="EMBL" id="AYUF01000421">
    <property type="protein sequence ID" value="ETK02066.1"/>
    <property type="molecule type" value="Genomic_DNA"/>
</dbReference>
<name>W2C6J2_9BACT</name>
<feature type="compositionally biased region" description="Basic residues" evidence="2">
    <location>
        <begin position="238"/>
        <end position="252"/>
    </location>
</feature>
<protein>
    <submittedName>
        <fullName evidence="3">Uncharacterized protein</fullName>
    </submittedName>
</protein>
<evidence type="ECO:0000313" key="4">
    <source>
        <dbReference type="Proteomes" id="UP000018837"/>
    </source>
</evidence>
<evidence type="ECO:0000256" key="2">
    <source>
        <dbReference type="SAM" id="MobiDB-lite"/>
    </source>
</evidence>